<evidence type="ECO:0000256" key="6">
    <source>
        <dbReference type="ARBA" id="ARBA00022692"/>
    </source>
</evidence>
<evidence type="ECO:0000256" key="8">
    <source>
        <dbReference type="ARBA" id="ARBA00022989"/>
    </source>
</evidence>
<feature type="domain" description="T2SS protein K first SAM-like" evidence="11">
    <location>
        <begin position="138"/>
        <end position="210"/>
    </location>
</feature>
<evidence type="ECO:0000256" key="1">
    <source>
        <dbReference type="ARBA" id="ARBA00004533"/>
    </source>
</evidence>
<keyword evidence="5" id="KW-0997">Cell inner membrane</keyword>
<evidence type="ECO:0000256" key="7">
    <source>
        <dbReference type="ARBA" id="ARBA00022927"/>
    </source>
</evidence>
<comment type="caution">
    <text evidence="12">The sequence shown here is derived from an EMBL/GenBank/DDBJ whole genome shotgun (WGS) entry which is preliminary data.</text>
</comment>
<evidence type="ECO:0000256" key="5">
    <source>
        <dbReference type="ARBA" id="ARBA00022519"/>
    </source>
</evidence>
<evidence type="ECO:0000259" key="11">
    <source>
        <dbReference type="Pfam" id="PF21687"/>
    </source>
</evidence>
<protein>
    <submittedName>
        <fullName evidence="12">General secretion pathway protein GspK</fullName>
    </submittedName>
</protein>
<dbReference type="PANTHER" id="PTHR38831">
    <property type="entry name" value="TYPE II SECRETION SYSTEM PROTEIN K"/>
    <property type="match status" value="1"/>
</dbReference>
<accession>A0ABW0KNH6</accession>
<comment type="subcellular location">
    <subcellularLocation>
        <location evidence="1">Cell inner membrane</location>
    </subcellularLocation>
</comment>
<keyword evidence="13" id="KW-1185">Reference proteome</keyword>
<keyword evidence="7" id="KW-0653">Protein transport</keyword>
<evidence type="ECO:0000313" key="13">
    <source>
        <dbReference type="Proteomes" id="UP001596052"/>
    </source>
</evidence>
<gene>
    <name evidence="12" type="ORF">ACFQDI_08105</name>
</gene>
<evidence type="ECO:0000256" key="2">
    <source>
        <dbReference type="ARBA" id="ARBA00007246"/>
    </source>
</evidence>
<comment type="similarity">
    <text evidence="2">Belongs to the GSP K family.</text>
</comment>
<dbReference type="Gene3D" id="1.10.40.60">
    <property type="entry name" value="EpsJ-like"/>
    <property type="match status" value="1"/>
</dbReference>
<evidence type="ECO:0000256" key="3">
    <source>
        <dbReference type="ARBA" id="ARBA00022448"/>
    </source>
</evidence>
<dbReference type="SUPFAM" id="SSF158544">
    <property type="entry name" value="GspK insert domain-like"/>
    <property type="match status" value="1"/>
</dbReference>
<feature type="transmembrane region" description="Helical" evidence="10">
    <location>
        <begin position="46"/>
        <end position="68"/>
    </location>
</feature>
<dbReference type="InterPro" id="IPR038072">
    <property type="entry name" value="GspK_central_sf"/>
</dbReference>
<dbReference type="PANTHER" id="PTHR38831:SF2">
    <property type="entry name" value="TYPE II SECRETION SYSTEM PROTEIN K"/>
    <property type="match status" value="1"/>
</dbReference>
<proteinExistence type="inferred from homology"/>
<evidence type="ECO:0000256" key="4">
    <source>
        <dbReference type="ARBA" id="ARBA00022475"/>
    </source>
</evidence>
<evidence type="ECO:0000313" key="12">
    <source>
        <dbReference type="EMBL" id="MFC5454810.1"/>
    </source>
</evidence>
<evidence type="ECO:0000256" key="9">
    <source>
        <dbReference type="ARBA" id="ARBA00023136"/>
    </source>
</evidence>
<reference evidence="13" key="1">
    <citation type="journal article" date="2019" name="Int. J. Syst. Evol. Microbiol.">
        <title>The Global Catalogue of Microorganisms (GCM) 10K type strain sequencing project: providing services to taxonomists for standard genome sequencing and annotation.</title>
        <authorList>
            <consortium name="The Broad Institute Genomics Platform"/>
            <consortium name="The Broad Institute Genome Sequencing Center for Infectious Disease"/>
            <person name="Wu L."/>
            <person name="Ma J."/>
        </authorList>
    </citation>
    <scope>NUCLEOTIDE SEQUENCE [LARGE SCALE GENOMIC DNA]</scope>
    <source>
        <strain evidence="13">CGMCC 4.1469</strain>
    </source>
</reference>
<organism evidence="12 13">
    <name type="scientific">Prosthecobacter fluviatilis</name>
    <dbReference type="NCBI Taxonomy" id="445931"/>
    <lineage>
        <taxon>Bacteria</taxon>
        <taxon>Pseudomonadati</taxon>
        <taxon>Verrucomicrobiota</taxon>
        <taxon>Verrucomicrobiia</taxon>
        <taxon>Verrucomicrobiales</taxon>
        <taxon>Verrucomicrobiaceae</taxon>
        <taxon>Prosthecobacter</taxon>
    </lineage>
</organism>
<keyword evidence="3" id="KW-0813">Transport</keyword>
<sequence length="343" mass="38561">MTHQLPVIEDRMMGGAACQEVRARRSGFVIRSSFRTRHSSLENGSALIVVFWMIAILGMVVFSGAKALQADSQFTRMMRGRIFAKRYAEMGLEVARHPVMREDDPLLHFSANDGGGYNVRLVAEEARLNANHLILSGDKVLLRRLFTSWGFKPEFVSALCDALKDWVDADGHASLNGAEKREYEKMGFEGMPYNRPFKEVEEMLLVRGMDIVNAERPDWREWFTVFGDGRVDVNDARPELIALLADVPLERVQPLLTLRAGRDGALHTQDDVRLGSVPQVAQLLGVYQPQILAQLTQWIQFAGPIRRIESVGSLGPLKRKLILITQDGRAVWRGEIPSHGKDT</sequence>
<dbReference type="Pfam" id="PF21687">
    <property type="entry name" value="T2SSK_1st"/>
    <property type="match status" value="1"/>
</dbReference>
<dbReference type="InterPro" id="IPR005628">
    <property type="entry name" value="GspK"/>
</dbReference>
<keyword evidence="4" id="KW-1003">Cell membrane</keyword>
<dbReference type="EMBL" id="JBHSMQ010000002">
    <property type="protein sequence ID" value="MFC5454810.1"/>
    <property type="molecule type" value="Genomic_DNA"/>
</dbReference>
<keyword evidence="9 10" id="KW-0472">Membrane</keyword>
<dbReference type="Proteomes" id="UP001596052">
    <property type="component" value="Unassembled WGS sequence"/>
</dbReference>
<name>A0ABW0KNH6_9BACT</name>
<keyword evidence="8 10" id="KW-1133">Transmembrane helix</keyword>
<dbReference type="RefSeq" id="WP_377165273.1">
    <property type="nucleotide sequence ID" value="NZ_JBHSMQ010000002.1"/>
</dbReference>
<keyword evidence="6 10" id="KW-0812">Transmembrane</keyword>
<evidence type="ECO:0000256" key="10">
    <source>
        <dbReference type="SAM" id="Phobius"/>
    </source>
</evidence>
<dbReference type="InterPro" id="IPR049031">
    <property type="entry name" value="T2SSK_SAM-like_1st"/>
</dbReference>